<comment type="caution">
    <text evidence="2">The sequence shown here is derived from an EMBL/GenBank/DDBJ whole genome shotgun (WGS) entry which is preliminary data.</text>
</comment>
<evidence type="ECO:0000313" key="2">
    <source>
        <dbReference type="EMBL" id="MEQ2182947.1"/>
    </source>
</evidence>
<evidence type="ECO:0000313" key="3">
    <source>
        <dbReference type="Proteomes" id="UP001476798"/>
    </source>
</evidence>
<protein>
    <submittedName>
        <fullName evidence="2">Uncharacterized protein</fullName>
    </submittedName>
</protein>
<reference evidence="2 3" key="1">
    <citation type="submission" date="2021-06" db="EMBL/GenBank/DDBJ databases">
        <authorList>
            <person name="Palmer J.M."/>
        </authorList>
    </citation>
    <scope>NUCLEOTIDE SEQUENCE [LARGE SCALE GENOMIC DNA]</scope>
    <source>
        <strain evidence="2 3">GA_2019</strain>
        <tissue evidence="2">Muscle</tissue>
    </source>
</reference>
<feature type="transmembrane region" description="Helical" evidence="1">
    <location>
        <begin position="32"/>
        <end position="53"/>
    </location>
</feature>
<sequence length="102" mass="11300">MMISIIPATLVTCALCPAPFKLSVTGQIHTHLWFNLFFFILIYLFVQSGGLIFSLSPFARQQHPNGGRCWKDIKPAVLCFQAGGASRLISRRNLADGGRMFA</sequence>
<dbReference type="EMBL" id="JAHRIO010073567">
    <property type="protein sequence ID" value="MEQ2182947.1"/>
    <property type="molecule type" value="Genomic_DNA"/>
</dbReference>
<keyword evidence="1" id="KW-0812">Transmembrane</keyword>
<keyword evidence="1" id="KW-1133">Transmembrane helix</keyword>
<gene>
    <name evidence="2" type="ORF">GOODEAATRI_027468</name>
</gene>
<accession>A0ABV0PHV5</accession>
<name>A0ABV0PHV5_9TELE</name>
<keyword evidence="3" id="KW-1185">Reference proteome</keyword>
<evidence type="ECO:0000256" key="1">
    <source>
        <dbReference type="SAM" id="Phobius"/>
    </source>
</evidence>
<keyword evidence="1" id="KW-0472">Membrane</keyword>
<organism evidence="2 3">
    <name type="scientific">Goodea atripinnis</name>
    <dbReference type="NCBI Taxonomy" id="208336"/>
    <lineage>
        <taxon>Eukaryota</taxon>
        <taxon>Metazoa</taxon>
        <taxon>Chordata</taxon>
        <taxon>Craniata</taxon>
        <taxon>Vertebrata</taxon>
        <taxon>Euteleostomi</taxon>
        <taxon>Actinopterygii</taxon>
        <taxon>Neopterygii</taxon>
        <taxon>Teleostei</taxon>
        <taxon>Neoteleostei</taxon>
        <taxon>Acanthomorphata</taxon>
        <taxon>Ovalentaria</taxon>
        <taxon>Atherinomorphae</taxon>
        <taxon>Cyprinodontiformes</taxon>
        <taxon>Goodeidae</taxon>
        <taxon>Goodea</taxon>
    </lineage>
</organism>
<proteinExistence type="predicted"/>
<dbReference type="Proteomes" id="UP001476798">
    <property type="component" value="Unassembled WGS sequence"/>
</dbReference>